<dbReference type="EMBL" id="JABFAC010000006">
    <property type="protein sequence ID" value="MBA0615013.1"/>
    <property type="molecule type" value="Genomic_DNA"/>
</dbReference>
<evidence type="ECO:0000313" key="2">
    <source>
        <dbReference type="Proteomes" id="UP000593561"/>
    </source>
</evidence>
<reference evidence="1 2" key="1">
    <citation type="journal article" date="2019" name="Genome Biol. Evol.">
        <title>Insights into the evolution of the New World diploid cottons (Gossypium, subgenus Houzingenia) based on genome sequencing.</title>
        <authorList>
            <person name="Grover C.E."/>
            <person name="Arick M.A. 2nd"/>
            <person name="Thrash A."/>
            <person name="Conover J.L."/>
            <person name="Sanders W.S."/>
            <person name="Peterson D.G."/>
            <person name="Frelichowski J.E."/>
            <person name="Scheffler J.A."/>
            <person name="Scheffler B.E."/>
            <person name="Wendel J.F."/>
        </authorList>
    </citation>
    <scope>NUCLEOTIDE SEQUENCE [LARGE SCALE GENOMIC DNA]</scope>
    <source>
        <strain evidence="1">27</strain>
        <tissue evidence="1">Leaf</tissue>
    </source>
</reference>
<comment type="caution">
    <text evidence="1">The sequence shown here is derived from an EMBL/GenBank/DDBJ whole genome shotgun (WGS) entry which is preliminary data.</text>
</comment>
<dbReference type="AlphaFoldDB" id="A0A7J8RN43"/>
<name>A0A7J8RN43_GOSDV</name>
<keyword evidence="2" id="KW-1185">Reference proteome</keyword>
<sequence>MAENLMHALQYNSYGGGAAALKGDDNGQTLKGKTFDMDVTTLMLGCQDTEPLLPQMCKTSTRNQPGANC</sequence>
<protein>
    <submittedName>
        <fullName evidence="1">Uncharacterized protein</fullName>
    </submittedName>
</protein>
<proteinExistence type="predicted"/>
<accession>A0A7J8RN43</accession>
<dbReference type="Proteomes" id="UP000593561">
    <property type="component" value="Unassembled WGS sequence"/>
</dbReference>
<evidence type="ECO:0000313" key="1">
    <source>
        <dbReference type="EMBL" id="MBA0615013.1"/>
    </source>
</evidence>
<organism evidence="1 2">
    <name type="scientific">Gossypium davidsonii</name>
    <name type="common">Davidson's cotton</name>
    <name type="synonym">Gossypium klotzschianum subsp. davidsonii</name>
    <dbReference type="NCBI Taxonomy" id="34287"/>
    <lineage>
        <taxon>Eukaryota</taxon>
        <taxon>Viridiplantae</taxon>
        <taxon>Streptophyta</taxon>
        <taxon>Embryophyta</taxon>
        <taxon>Tracheophyta</taxon>
        <taxon>Spermatophyta</taxon>
        <taxon>Magnoliopsida</taxon>
        <taxon>eudicotyledons</taxon>
        <taxon>Gunneridae</taxon>
        <taxon>Pentapetalae</taxon>
        <taxon>rosids</taxon>
        <taxon>malvids</taxon>
        <taxon>Malvales</taxon>
        <taxon>Malvaceae</taxon>
        <taxon>Malvoideae</taxon>
        <taxon>Gossypium</taxon>
    </lineage>
</organism>
<gene>
    <name evidence="1" type="ORF">Godav_015214</name>
</gene>